<reference evidence="10 12" key="2">
    <citation type="submission" date="2017-12" db="EMBL/GenBank/DDBJ databases">
        <title>Comparative Functional Genomics of Dry Heat Resistant strains isolated from the Viking Spacecraft.</title>
        <authorList>
            <person name="Seuylemezian A."/>
            <person name="Cooper K."/>
            <person name="Vaishampayan P."/>
        </authorList>
    </citation>
    <scope>NUCLEOTIDE SEQUENCE [LARGE SCALE GENOMIC DNA]</scope>
    <source>
        <strain evidence="10 12">ATCC 29669</strain>
    </source>
</reference>
<keyword evidence="12" id="KW-1185">Reference proteome</keyword>
<dbReference type="Pfam" id="PF13408">
    <property type="entry name" value="Zn_ribbon_recom"/>
    <property type="match status" value="1"/>
</dbReference>
<sequence>MRAAIYIRVSTEEQAKEGYSISGQKKRLKAFCIAQDWEVAGLYADEGISAKDMNRPQLQQMIKDIKAGKIDCVLVYRLDRLTRSVLDLYKLLEIFEKHDCKFKSATEVYDTTTAMGRMFITIVAALAQWERENMGERISFGYAEKVRQGKYALNFRPIGYDLNLKTGKLTIKEDEAKVVRLIYSLYLQGLGANRVARHLNEQNITTKAGNKWTDITIMDILKNPLYTGAIRWQDFVVENTHEAIIYKESFELVQTTIESRKSKEPRSVSSGYIFSGKLKCRNCGYPMVGYYTYGKLASGEKVKYKQYRCMRKKTGECKGHRSVSERHLEAAFIDYLGRVDFSEAIQQAAATSEQIVNKEQPTSEIDEAALQKELDKLDRRKKKWQYAWSDDLMTYEDFKKRMDETNKEEQAIKAQLESKSIPEDNTAFNRDEIIAALKNIRKNWSALEPLEKKNLVNSIIEQVHIGYEGKQLYIESIDFY</sequence>
<feature type="domain" description="Resolvase/invertase-type recombinase catalytic" evidence="7">
    <location>
        <begin position="2"/>
        <end position="149"/>
    </location>
</feature>
<dbReference type="InterPro" id="IPR025827">
    <property type="entry name" value="Zn_ribbon_recom_dom"/>
</dbReference>
<evidence type="ECO:0000259" key="7">
    <source>
        <dbReference type="PROSITE" id="PS51736"/>
    </source>
</evidence>
<dbReference type="Proteomes" id="UP000234951">
    <property type="component" value="Unassembled WGS sequence"/>
</dbReference>
<dbReference type="InterPro" id="IPR011109">
    <property type="entry name" value="DNA_bind_recombinase_dom"/>
</dbReference>
<dbReference type="PANTHER" id="PTHR30461">
    <property type="entry name" value="DNA-INVERTASE FROM LAMBDOID PROPHAGE"/>
    <property type="match status" value="1"/>
</dbReference>
<dbReference type="EMBL" id="PGVA01000012">
    <property type="protein sequence ID" value="PLR84626.1"/>
    <property type="molecule type" value="Genomic_DNA"/>
</dbReference>
<dbReference type="Gene3D" id="3.40.50.1390">
    <property type="entry name" value="Resolvase, N-terminal catalytic domain"/>
    <property type="match status" value="1"/>
</dbReference>
<accession>A0A2N5GPI9</accession>
<dbReference type="InterPro" id="IPR036162">
    <property type="entry name" value="Resolvase-like_N_sf"/>
</dbReference>
<keyword evidence="2" id="KW-0238">DNA-binding</keyword>
<gene>
    <name evidence="9" type="ORF">CU635_06010</name>
    <name evidence="10" type="ORF">CVD25_00905</name>
</gene>
<dbReference type="Pfam" id="PF07508">
    <property type="entry name" value="Recombinase"/>
    <property type="match status" value="1"/>
</dbReference>
<dbReference type="Pfam" id="PF00239">
    <property type="entry name" value="Resolvase"/>
    <property type="match status" value="1"/>
</dbReference>
<feature type="domain" description="Recombinase" evidence="8">
    <location>
        <begin position="157"/>
        <end position="263"/>
    </location>
</feature>
<dbReference type="InterPro" id="IPR006119">
    <property type="entry name" value="Resolv_N"/>
</dbReference>
<comment type="caution">
    <text evidence="9">The sequence shown here is derived from an EMBL/GenBank/DDBJ whole genome shotgun (WGS) entry which is preliminary data.</text>
</comment>
<dbReference type="PROSITE" id="PS00397">
    <property type="entry name" value="RECOMBINASES_1"/>
    <property type="match status" value="1"/>
</dbReference>
<dbReference type="GO" id="GO:0003677">
    <property type="term" value="F:DNA binding"/>
    <property type="evidence" value="ECO:0007669"/>
    <property type="project" value="UniProtKB-KW"/>
</dbReference>
<keyword evidence="6" id="KW-0175">Coiled coil</keyword>
<dbReference type="InterPro" id="IPR038109">
    <property type="entry name" value="DNA_bind_recomb_sf"/>
</dbReference>
<dbReference type="InterPro" id="IPR006118">
    <property type="entry name" value="Recombinase_CS"/>
</dbReference>
<evidence type="ECO:0000259" key="8">
    <source>
        <dbReference type="PROSITE" id="PS51737"/>
    </source>
</evidence>
<dbReference type="GO" id="GO:0015074">
    <property type="term" value="P:DNA integration"/>
    <property type="evidence" value="ECO:0007669"/>
    <property type="project" value="UniProtKB-KW"/>
</dbReference>
<protein>
    <submittedName>
        <fullName evidence="9">Recombinase family protein</fullName>
    </submittedName>
</protein>
<dbReference type="PROSITE" id="PS51737">
    <property type="entry name" value="RECOMBINASE_DNA_BIND"/>
    <property type="match status" value="1"/>
</dbReference>
<dbReference type="SMART" id="SM00857">
    <property type="entry name" value="Resolvase"/>
    <property type="match status" value="1"/>
</dbReference>
<dbReference type="PANTHER" id="PTHR30461:SF23">
    <property type="entry name" value="DNA RECOMBINASE-RELATED"/>
    <property type="match status" value="1"/>
</dbReference>
<keyword evidence="3" id="KW-0233">DNA recombination</keyword>
<dbReference type="CDD" id="cd00338">
    <property type="entry name" value="Ser_Recombinase"/>
    <property type="match status" value="1"/>
</dbReference>
<keyword evidence="1" id="KW-0229">DNA integration</keyword>
<dbReference type="Gene3D" id="3.90.1750.20">
    <property type="entry name" value="Putative Large Serine Recombinase, Chain B, Domain 2"/>
    <property type="match status" value="1"/>
</dbReference>
<dbReference type="InterPro" id="IPR050639">
    <property type="entry name" value="SSR_resolvase"/>
</dbReference>
<dbReference type="SUPFAM" id="SSF53041">
    <property type="entry name" value="Resolvase-like"/>
    <property type="match status" value="1"/>
</dbReference>
<dbReference type="GO" id="GO:0000150">
    <property type="term" value="F:DNA strand exchange activity"/>
    <property type="evidence" value="ECO:0007669"/>
    <property type="project" value="InterPro"/>
</dbReference>
<feature type="active site" description="O-(5'-phospho-DNA)-serine intermediate" evidence="4 5">
    <location>
        <position position="10"/>
    </location>
</feature>
<proteinExistence type="predicted"/>
<evidence type="ECO:0000256" key="1">
    <source>
        <dbReference type="ARBA" id="ARBA00022908"/>
    </source>
</evidence>
<evidence type="ECO:0000256" key="3">
    <source>
        <dbReference type="ARBA" id="ARBA00023172"/>
    </source>
</evidence>
<evidence type="ECO:0000313" key="10">
    <source>
        <dbReference type="EMBL" id="PLS00778.1"/>
    </source>
</evidence>
<evidence type="ECO:0000313" key="11">
    <source>
        <dbReference type="Proteomes" id="UP000234951"/>
    </source>
</evidence>
<dbReference type="Proteomes" id="UP000235114">
    <property type="component" value="Unassembled WGS sequence"/>
</dbReference>
<evidence type="ECO:0000256" key="2">
    <source>
        <dbReference type="ARBA" id="ARBA00023125"/>
    </source>
</evidence>
<evidence type="ECO:0000256" key="4">
    <source>
        <dbReference type="PIRSR" id="PIRSR606118-50"/>
    </source>
</evidence>
<evidence type="ECO:0000256" key="6">
    <source>
        <dbReference type="SAM" id="Coils"/>
    </source>
</evidence>
<dbReference type="PROSITE" id="PS51736">
    <property type="entry name" value="RECOMBINASES_3"/>
    <property type="match status" value="1"/>
</dbReference>
<feature type="coiled-coil region" evidence="6">
    <location>
        <begin position="367"/>
        <end position="419"/>
    </location>
</feature>
<dbReference type="OrthoDB" id="9811097at2"/>
<dbReference type="RefSeq" id="WP_101576275.1">
    <property type="nucleotide sequence ID" value="NZ_PGVA01000012.1"/>
</dbReference>
<reference evidence="9 11" key="1">
    <citation type="submission" date="2017-11" db="EMBL/GenBank/DDBJ databases">
        <title>Comparitive Functional Genomics of Dry Heat Resistant strains isolated from the Viking Spacecraft.</title>
        <authorList>
            <person name="Seuylemezian A."/>
            <person name="Cooper K."/>
            <person name="Vaishampayan P."/>
        </authorList>
    </citation>
    <scope>NUCLEOTIDE SEQUENCE [LARGE SCALE GENOMIC DNA]</scope>
    <source>
        <strain evidence="9 11">M4.6</strain>
    </source>
</reference>
<dbReference type="AlphaFoldDB" id="A0A2N5GPI9"/>
<name>A0A2N5GPI9_9BACI</name>
<dbReference type="EMBL" id="PGVD01000003">
    <property type="protein sequence ID" value="PLS00778.1"/>
    <property type="molecule type" value="Genomic_DNA"/>
</dbReference>
<evidence type="ECO:0000256" key="5">
    <source>
        <dbReference type="PROSITE-ProRule" id="PRU10137"/>
    </source>
</evidence>
<evidence type="ECO:0000313" key="12">
    <source>
        <dbReference type="Proteomes" id="UP000235114"/>
    </source>
</evidence>
<organism evidence="9 11">
    <name type="scientific">Bacillus canaveralius</name>
    <dbReference type="NCBI Taxonomy" id="1403243"/>
    <lineage>
        <taxon>Bacteria</taxon>
        <taxon>Bacillati</taxon>
        <taxon>Bacillota</taxon>
        <taxon>Bacilli</taxon>
        <taxon>Bacillales</taxon>
        <taxon>Bacillaceae</taxon>
        <taxon>Bacillus</taxon>
    </lineage>
</organism>
<evidence type="ECO:0000313" key="9">
    <source>
        <dbReference type="EMBL" id="PLR84626.1"/>
    </source>
</evidence>